<accession>A0A2P5FRC9</accession>
<dbReference type="STRING" id="63057.A0A2P5FRC9"/>
<reference evidence="10" key="1">
    <citation type="submission" date="2016-06" db="EMBL/GenBank/DDBJ databases">
        <title>Parallel loss of symbiosis genes in relatives of nitrogen-fixing non-legume Parasponia.</title>
        <authorList>
            <person name="Van Velzen R."/>
            <person name="Holmer R."/>
            <person name="Bu F."/>
            <person name="Rutten L."/>
            <person name="Van Zeijl A."/>
            <person name="Liu W."/>
            <person name="Santuari L."/>
            <person name="Cao Q."/>
            <person name="Sharma T."/>
            <person name="Shen D."/>
            <person name="Roswanjaya Y."/>
            <person name="Wardhani T."/>
            <person name="Kalhor M.S."/>
            <person name="Jansen J."/>
            <person name="Van den Hoogen J."/>
            <person name="Gungor B."/>
            <person name="Hartog M."/>
            <person name="Hontelez J."/>
            <person name="Verver J."/>
            <person name="Yang W.-C."/>
            <person name="Schijlen E."/>
            <person name="Repin R."/>
            <person name="Schilthuizen M."/>
            <person name="Schranz E."/>
            <person name="Heidstra R."/>
            <person name="Miyata K."/>
            <person name="Fedorova E."/>
            <person name="Kohlen W."/>
            <person name="Bisseling T."/>
            <person name="Smit S."/>
            <person name="Geurts R."/>
        </authorList>
    </citation>
    <scope>NUCLEOTIDE SEQUENCE [LARGE SCALE GENOMIC DNA]</scope>
    <source>
        <strain evidence="10">cv. RG33-2</strain>
    </source>
</reference>
<dbReference type="Pfam" id="PF23286">
    <property type="entry name" value="LRR_13"/>
    <property type="match status" value="1"/>
</dbReference>
<dbReference type="InterPro" id="IPR011713">
    <property type="entry name" value="Leu-rich_rpt_3"/>
</dbReference>
<dbReference type="InParanoid" id="A0A2P5FRC9"/>
<dbReference type="Gene3D" id="1.10.8.430">
    <property type="entry name" value="Helical domain of apoptotic protease-activating factors"/>
    <property type="match status" value="1"/>
</dbReference>
<dbReference type="GO" id="GO:0007165">
    <property type="term" value="P:signal transduction"/>
    <property type="evidence" value="ECO:0007669"/>
    <property type="project" value="InterPro"/>
</dbReference>
<evidence type="ECO:0000256" key="3">
    <source>
        <dbReference type="ARBA" id="ARBA00022737"/>
    </source>
</evidence>
<evidence type="ECO:0000256" key="7">
    <source>
        <dbReference type="ARBA" id="ARBA00047304"/>
    </source>
</evidence>
<dbReference type="InterPro" id="IPR027417">
    <property type="entry name" value="P-loop_NTPase"/>
</dbReference>
<dbReference type="InterPro" id="IPR036390">
    <property type="entry name" value="WH_DNA-bd_sf"/>
</dbReference>
<protein>
    <recommendedName>
        <fullName evidence="1">ADP-ribosyl cyclase/cyclic ADP-ribose hydrolase</fullName>
        <ecNumber evidence="1">3.2.2.6</ecNumber>
    </recommendedName>
</protein>
<keyword evidence="3" id="KW-0677">Repeat</keyword>
<dbReference type="InterPro" id="IPR044974">
    <property type="entry name" value="Disease_R_plants"/>
</dbReference>
<evidence type="ECO:0000256" key="1">
    <source>
        <dbReference type="ARBA" id="ARBA00011982"/>
    </source>
</evidence>
<evidence type="ECO:0000313" key="10">
    <source>
        <dbReference type="Proteomes" id="UP000237000"/>
    </source>
</evidence>
<feature type="domain" description="TIR" evidence="8">
    <location>
        <begin position="4"/>
        <end position="171"/>
    </location>
</feature>
<dbReference type="InterPro" id="IPR058546">
    <property type="entry name" value="RPS4B/Roq1-like_LRR"/>
</dbReference>
<dbReference type="GO" id="GO:0061809">
    <property type="term" value="F:NAD+ nucleosidase activity, cyclic ADP-ribose generating"/>
    <property type="evidence" value="ECO:0007669"/>
    <property type="project" value="UniProtKB-EC"/>
</dbReference>
<dbReference type="Pfam" id="PF01582">
    <property type="entry name" value="TIR"/>
    <property type="match status" value="1"/>
</dbReference>
<proteinExistence type="predicted"/>
<dbReference type="PANTHER" id="PTHR11017:SF479">
    <property type="entry name" value="DISEASE RESISTANCE PROTEIN (TIR-NBS-LRR CLASS) FAMILY"/>
    <property type="match status" value="1"/>
</dbReference>
<dbReference type="Pfam" id="PF00931">
    <property type="entry name" value="NB-ARC"/>
    <property type="match status" value="1"/>
</dbReference>
<dbReference type="SUPFAM" id="SSF52200">
    <property type="entry name" value="Toll/Interleukin receptor TIR domain"/>
    <property type="match status" value="1"/>
</dbReference>
<evidence type="ECO:0000256" key="6">
    <source>
        <dbReference type="ARBA" id="ARBA00023027"/>
    </source>
</evidence>
<dbReference type="AlphaFoldDB" id="A0A2P5FRC9"/>
<dbReference type="Gene3D" id="3.40.50.300">
    <property type="entry name" value="P-loop containing nucleotide triphosphate hydrolases"/>
    <property type="match status" value="1"/>
</dbReference>
<organism evidence="9 10">
    <name type="scientific">Trema orientale</name>
    <name type="common">Charcoal tree</name>
    <name type="synonym">Celtis orientalis</name>
    <dbReference type="NCBI Taxonomy" id="63057"/>
    <lineage>
        <taxon>Eukaryota</taxon>
        <taxon>Viridiplantae</taxon>
        <taxon>Streptophyta</taxon>
        <taxon>Embryophyta</taxon>
        <taxon>Tracheophyta</taxon>
        <taxon>Spermatophyta</taxon>
        <taxon>Magnoliopsida</taxon>
        <taxon>eudicotyledons</taxon>
        <taxon>Gunneridae</taxon>
        <taxon>Pentapetalae</taxon>
        <taxon>rosids</taxon>
        <taxon>fabids</taxon>
        <taxon>Rosales</taxon>
        <taxon>Cannabaceae</taxon>
        <taxon>Trema</taxon>
    </lineage>
</organism>
<evidence type="ECO:0000256" key="2">
    <source>
        <dbReference type="ARBA" id="ARBA00022614"/>
    </source>
</evidence>
<dbReference type="Gene3D" id="3.40.50.10140">
    <property type="entry name" value="Toll/interleukin-1 receptor homology (TIR) domain"/>
    <property type="match status" value="1"/>
</dbReference>
<dbReference type="EMBL" id="JXTC01000013">
    <property type="protein sequence ID" value="POO00353.1"/>
    <property type="molecule type" value="Genomic_DNA"/>
</dbReference>
<dbReference type="SUPFAM" id="SSF52058">
    <property type="entry name" value="L domain-like"/>
    <property type="match status" value="1"/>
</dbReference>
<dbReference type="InterPro" id="IPR032675">
    <property type="entry name" value="LRR_dom_sf"/>
</dbReference>
<dbReference type="PROSITE" id="PS50104">
    <property type="entry name" value="TIR"/>
    <property type="match status" value="1"/>
</dbReference>
<gene>
    <name evidence="9" type="primary">TorTNL40</name>
    <name evidence="9" type="ORF">TorRG33x02_037660</name>
</gene>
<evidence type="ECO:0000313" key="9">
    <source>
        <dbReference type="EMBL" id="POO00353.1"/>
    </source>
</evidence>
<evidence type="ECO:0000256" key="5">
    <source>
        <dbReference type="ARBA" id="ARBA00022821"/>
    </source>
</evidence>
<dbReference type="SUPFAM" id="SSF46785">
    <property type="entry name" value="Winged helix' DNA-binding domain"/>
    <property type="match status" value="1"/>
</dbReference>
<keyword evidence="6" id="KW-0520">NAD</keyword>
<dbReference type="InterPro" id="IPR035897">
    <property type="entry name" value="Toll_tir_struct_dom_sf"/>
</dbReference>
<dbReference type="FunFam" id="3.40.50.10140:FF:000007">
    <property type="entry name" value="Disease resistance protein (TIR-NBS-LRR class)"/>
    <property type="match status" value="1"/>
</dbReference>
<dbReference type="Pfam" id="PF23282">
    <property type="entry name" value="WHD_ROQ1"/>
    <property type="match status" value="1"/>
</dbReference>
<dbReference type="InterPro" id="IPR002182">
    <property type="entry name" value="NB-ARC"/>
</dbReference>
<dbReference type="SUPFAM" id="SSF52540">
    <property type="entry name" value="P-loop containing nucleoside triphosphate hydrolases"/>
    <property type="match status" value="1"/>
</dbReference>
<dbReference type="Proteomes" id="UP000237000">
    <property type="component" value="Unassembled WGS sequence"/>
</dbReference>
<comment type="caution">
    <text evidence="9">The sequence shown here is derived from an EMBL/GenBank/DDBJ whole genome shotgun (WGS) entry which is preliminary data.</text>
</comment>
<keyword evidence="5" id="KW-0611">Plant defense</keyword>
<dbReference type="PRINTS" id="PR00364">
    <property type="entry name" value="DISEASERSIST"/>
</dbReference>
<keyword evidence="2" id="KW-0433">Leucine-rich repeat</keyword>
<dbReference type="InterPro" id="IPR042197">
    <property type="entry name" value="Apaf_helical"/>
</dbReference>
<keyword evidence="4" id="KW-0378">Hydrolase</keyword>
<keyword evidence="10" id="KW-1185">Reference proteome</keyword>
<dbReference type="OrthoDB" id="850331at2759"/>
<sequence length="1204" mass="138533">MERYIYDVFISFRGEDTRNTITSHLVDRLEEKNIFTYTDNRLESGEEISPTLLKAIEESKLAIIIFSENYAFSRWCLDELQHILKCKGKNINTIIPIFYGIEPSNLRNINGMCAEAFAQHRERFRNDMDKVDKWSDALTKAANISGIEYAKRNWPESKLVKKIVGDVLDKLNCMPHSREDLSKLVGIDKHIKKIESLLCIGSSNFQIIGICGTIGIGKTTVATAVFNRVCSHFEGYYFLENVSEKAKTHELSNLRNKLLARLLGEENLNLGTRSSGSTFARHRLCRKKVLVVLDGVESVNHFNQLLSEAHVEFNPESRIIVTTRSEKVLENIKATEQYRVEELNEHEARQLLDLNAFDKHSNMSDDIELSKKEVIDYAGGVPQALIIMCTYLRSHNTRKERKRALENLRSFSDPNIQNAMRICYDELNRAERKIFLDIACFFKGEDRYFTERILDGCQLYPEDGIKSLIAKSLLFIKDHNKLWMHGLIQLMGHEIVMQESEDDPGNRSRLWIAEDICDMLEKDAGTAKVEGIFLDMENSKEVEMSPTAFSKMHKLRLLKIFSSRFTKESRVRLGPQGLKSLPKSLVYVHWHAYPMHSLPPNFAPNNLVELNMPYSKVRQLWPLEMLQHLGNLRKINLSYSEQLTQISNLSQAHNIEIINLECCRSLLELPLDSDSILDKLTSLNLKYCSSLRKFSAFPRNIRSLEMKRCEKLETLPNNVSDLEALWHLNLSGCCNLTDFPKILKPMPRLRDLILDRTAITELPPSVSNLTGLKLLSLNMCGNLQVLPRSISCLYYLERLSICQCSKLKSLPELPLSLSCVDARHCTLLQTVPCSKALTQAWNDIRYNGRKFLFYNCQNLDQNSRNNIMIDAQLRILHSAMVTRECGQSNLPDDEICFPGNEVPEWFDYQSEGHEINVVLPPCWCKNDFLGFAFCVVVQFWDYSFDADFKLSCQSECIFPDGETTNKWRRTWTWHCSYYDPDYDIQGQSARVKSSHIFLFYDYCCHTYFNFPIECESSSSTTTSQYRGNPSATFSFRPGAYREPVNTCQVQWCGVRLLYADDLRELGLSHRDVRGSETEEDATHEIVHSDMNEVSGNLSHSMMDQHKRKSSCSDCIVFCSEFGEICNSILGKRPRYVNHLRYELSPELQERLLKVEEEVKSVHSRVSDVGEQSEEILRLMRHLINTVPGPLPEIPIHNPSQAISF</sequence>
<dbReference type="EC" id="3.2.2.6" evidence="1"/>
<evidence type="ECO:0000259" key="8">
    <source>
        <dbReference type="PROSITE" id="PS50104"/>
    </source>
</evidence>
<dbReference type="PANTHER" id="PTHR11017">
    <property type="entry name" value="LEUCINE-RICH REPEAT-CONTAINING PROTEIN"/>
    <property type="match status" value="1"/>
</dbReference>
<name>A0A2P5FRC9_TREOI</name>
<comment type="catalytic activity">
    <reaction evidence="7">
        <text>NAD(+) + H2O = ADP-D-ribose + nicotinamide + H(+)</text>
        <dbReference type="Rhea" id="RHEA:16301"/>
        <dbReference type="ChEBI" id="CHEBI:15377"/>
        <dbReference type="ChEBI" id="CHEBI:15378"/>
        <dbReference type="ChEBI" id="CHEBI:17154"/>
        <dbReference type="ChEBI" id="CHEBI:57540"/>
        <dbReference type="ChEBI" id="CHEBI:57967"/>
        <dbReference type="EC" id="3.2.2.6"/>
    </reaction>
    <physiologicalReaction direction="left-to-right" evidence="7">
        <dbReference type="Rhea" id="RHEA:16302"/>
    </physiologicalReaction>
</comment>
<dbReference type="Pfam" id="PF20160">
    <property type="entry name" value="C-JID"/>
    <property type="match status" value="1"/>
</dbReference>
<dbReference type="InterPro" id="IPR058192">
    <property type="entry name" value="WHD_ROQ1-like"/>
</dbReference>
<dbReference type="InterPro" id="IPR000157">
    <property type="entry name" value="TIR_dom"/>
</dbReference>
<dbReference type="SMART" id="SM00255">
    <property type="entry name" value="TIR"/>
    <property type="match status" value="1"/>
</dbReference>
<evidence type="ECO:0000256" key="4">
    <source>
        <dbReference type="ARBA" id="ARBA00022801"/>
    </source>
</evidence>
<dbReference type="Gene3D" id="3.80.10.10">
    <property type="entry name" value="Ribonuclease Inhibitor"/>
    <property type="match status" value="2"/>
</dbReference>
<dbReference type="InterPro" id="IPR045344">
    <property type="entry name" value="C-JID"/>
</dbReference>
<dbReference type="Pfam" id="PF07725">
    <property type="entry name" value="LRR_3"/>
    <property type="match status" value="1"/>
</dbReference>
<dbReference type="GO" id="GO:0006952">
    <property type="term" value="P:defense response"/>
    <property type="evidence" value="ECO:0007669"/>
    <property type="project" value="UniProtKB-KW"/>
</dbReference>
<dbReference type="GO" id="GO:0043531">
    <property type="term" value="F:ADP binding"/>
    <property type="evidence" value="ECO:0007669"/>
    <property type="project" value="InterPro"/>
</dbReference>